<dbReference type="AlphaFoldDB" id="A0A0D6N7U1"/>
<evidence type="ECO:0000313" key="3">
    <source>
        <dbReference type="Proteomes" id="UP000032671"/>
    </source>
</evidence>
<evidence type="ECO:0000313" key="1">
    <source>
        <dbReference type="EMBL" id="GAN61735.1"/>
    </source>
</evidence>
<accession>A0A0D6N7U1</accession>
<dbReference type="STRING" id="1231339.Abci_094_002"/>
<name>A0A0D6N7U1_9PROT</name>
<sequence>MTLVVEPIAILPHCLGSVWTVADPEALAEVCAQILIGRALHAAMILDGVHPAGTPPIVSAALKEKLRLELHPQTNPKIWHRDGLLFEIISWVAAYLTATVNDAISDPHLKATNQGTDCVKVTIDPGTRTLTRATVYEYKCTTNWRQLFSQDVLAAFREYVSGERDNQLAQAAITLLIGLGFTPQERNAAYDELIRTRPLTFQASLTVAPSGFTAKQRLALFEGYDAIAGDIATRGGNIMPLDDVRAWFAVFSARVWSRIEAFDVRR</sequence>
<keyword evidence="4" id="KW-1185">Reference proteome</keyword>
<proteinExistence type="predicted"/>
<organism evidence="1 3">
    <name type="scientific">Acetobacter cibinongensis</name>
    <dbReference type="NCBI Taxonomy" id="146475"/>
    <lineage>
        <taxon>Bacteria</taxon>
        <taxon>Pseudomonadati</taxon>
        <taxon>Pseudomonadota</taxon>
        <taxon>Alphaproteobacteria</taxon>
        <taxon>Acetobacterales</taxon>
        <taxon>Acetobacteraceae</taxon>
        <taxon>Acetobacter</taxon>
    </lineage>
</organism>
<dbReference type="Proteomes" id="UP000032671">
    <property type="component" value="Unassembled WGS sequence"/>
</dbReference>
<dbReference type="RefSeq" id="WP_048839777.1">
    <property type="nucleotide sequence ID" value="NZ_BAMV01000084.1"/>
</dbReference>
<accession>A0A6N3SUE0</accession>
<comment type="caution">
    <text evidence="1">The sequence shown here is derived from an EMBL/GenBank/DDBJ whole genome shotgun (WGS) entry which is preliminary data.</text>
</comment>
<evidence type="ECO:0000313" key="2">
    <source>
        <dbReference type="EMBL" id="GEL59993.1"/>
    </source>
</evidence>
<dbReference type="Proteomes" id="UP000321891">
    <property type="component" value="Unassembled WGS sequence"/>
</dbReference>
<dbReference type="EMBL" id="BAMV01000084">
    <property type="protein sequence ID" value="GAN61735.1"/>
    <property type="molecule type" value="Genomic_DNA"/>
</dbReference>
<evidence type="ECO:0000313" key="4">
    <source>
        <dbReference type="Proteomes" id="UP000321891"/>
    </source>
</evidence>
<protein>
    <submittedName>
        <fullName evidence="1">Uncharacterized protein</fullName>
    </submittedName>
</protein>
<reference evidence="2 4" key="2">
    <citation type="submission" date="2019-07" db="EMBL/GenBank/DDBJ databases">
        <title>Whole genome shotgun sequence of Acetobacter cibinongensis NBRC 16605.</title>
        <authorList>
            <person name="Hosoyama A."/>
            <person name="Uohara A."/>
            <person name="Ohji S."/>
            <person name="Ichikawa N."/>
        </authorList>
    </citation>
    <scope>NUCLEOTIDE SEQUENCE [LARGE SCALE GENOMIC DNA]</scope>
    <source>
        <strain evidence="2 4">NBRC 16605</strain>
    </source>
</reference>
<gene>
    <name evidence="1" type="ORF">Abci_094_002</name>
    <name evidence="2" type="ORF">ACI01nite_25950</name>
</gene>
<dbReference type="EMBL" id="BJVU01000018">
    <property type="protein sequence ID" value="GEL59993.1"/>
    <property type="molecule type" value="Genomic_DNA"/>
</dbReference>
<reference evidence="1 3" key="1">
    <citation type="submission" date="2012-11" db="EMBL/GenBank/DDBJ databases">
        <title>Whole genome sequence of Acetobacter cibinongensis 4H-1.</title>
        <authorList>
            <person name="Azuma Y."/>
            <person name="Higashiura N."/>
            <person name="Hirakawa H."/>
            <person name="Matsushita K."/>
        </authorList>
    </citation>
    <scope>NUCLEOTIDE SEQUENCE [LARGE SCALE GENOMIC DNA]</scope>
    <source>
        <strain evidence="1 3">4H-1</strain>
    </source>
</reference>